<evidence type="ECO:0008006" key="3">
    <source>
        <dbReference type="Google" id="ProtNLM"/>
    </source>
</evidence>
<organism evidence="1 2">
    <name type="scientific">Roridomyces roridus</name>
    <dbReference type="NCBI Taxonomy" id="1738132"/>
    <lineage>
        <taxon>Eukaryota</taxon>
        <taxon>Fungi</taxon>
        <taxon>Dikarya</taxon>
        <taxon>Basidiomycota</taxon>
        <taxon>Agaricomycotina</taxon>
        <taxon>Agaricomycetes</taxon>
        <taxon>Agaricomycetidae</taxon>
        <taxon>Agaricales</taxon>
        <taxon>Marasmiineae</taxon>
        <taxon>Mycenaceae</taxon>
        <taxon>Roridomyces</taxon>
    </lineage>
</organism>
<comment type="caution">
    <text evidence="1">The sequence shown here is derived from an EMBL/GenBank/DDBJ whole genome shotgun (WGS) entry which is preliminary data.</text>
</comment>
<dbReference type="Proteomes" id="UP001221142">
    <property type="component" value="Unassembled WGS sequence"/>
</dbReference>
<reference evidence="1" key="1">
    <citation type="submission" date="2023-03" db="EMBL/GenBank/DDBJ databases">
        <title>Massive genome expansion in bonnet fungi (Mycena s.s.) driven by repeated elements and novel gene families across ecological guilds.</title>
        <authorList>
            <consortium name="Lawrence Berkeley National Laboratory"/>
            <person name="Harder C.B."/>
            <person name="Miyauchi S."/>
            <person name="Viragh M."/>
            <person name="Kuo A."/>
            <person name="Thoen E."/>
            <person name="Andreopoulos B."/>
            <person name="Lu D."/>
            <person name="Skrede I."/>
            <person name="Drula E."/>
            <person name="Henrissat B."/>
            <person name="Morin E."/>
            <person name="Kohler A."/>
            <person name="Barry K."/>
            <person name="LaButti K."/>
            <person name="Morin E."/>
            <person name="Salamov A."/>
            <person name="Lipzen A."/>
            <person name="Mereny Z."/>
            <person name="Hegedus B."/>
            <person name="Baldrian P."/>
            <person name="Stursova M."/>
            <person name="Weitz H."/>
            <person name="Taylor A."/>
            <person name="Grigoriev I.V."/>
            <person name="Nagy L.G."/>
            <person name="Martin F."/>
            <person name="Kauserud H."/>
        </authorList>
    </citation>
    <scope>NUCLEOTIDE SEQUENCE</scope>
    <source>
        <strain evidence="1">9284</strain>
    </source>
</reference>
<dbReference type="Gene3D" id="3.80.10.10">
    <property type="entry name" value="Ribonuclease Inhibitor"/>
    <property type="match status" value="1"/>
</dbReference>
<evidence type="ECO:0000313" key="2">
    <source>
        <dbReference type="Proteomes" id="UP001221142"/>
    </source>
</evidence>
<dbReference type="InterPro" id="IPR032675">
    <property type="entry name" value="LRR_dom_sf"/>
</dbReference>
<dbReference type="SUPFAM" id="SSF52047">
    <property type="entry name" value="RNI-like"/>
    <property type="match status" value="1"/>
</dbReference>
<dbReference type="EMBL" id="JARKIF010000007">
    <property type="protein sequence ID" value="KAJ7635284.1"/>
    <property type="molecule type" value="Genomic_DNA"/>
</dbReference>
<dbReference type="AlphaFoldDB" id="A0AAD7FP59"/>
<keyword evidence="2" id="KW-1185">Reference proteome</keyword>
<sequence length="276" mass="30700">MEATDPEPELIPIRNAPLLREALVATPAELELPWHQLTSLTLAWKSLAECLAILAYCPLLRHLDAGAGTWGTFETEPTLITLAHLESFTNSFSDNTLLQYLVLPRLVQLTLSSVSQPEHAAMLAAFMERSKCHLREFNIPTSLPTSESFRDILLALPDSIEHLQVTWGNTDTAERVFAALEEVEILPRLTHLVLRGSALFHSAYQALVDALRARAQSTAHLSVRLSARRYTTPWGDPALPSSAQMAQIRELVEEGMKMRLKISGTVDSLPVVFDWT</sequence>
<accession>A0AAD7FP59</accession>
<gene>
    <name evidence="1" type="ORF">FB45DRAFT_482997</name>
</gene>
<evidence type="ECO:0000313" key="1">
    <source>
        <dbReference type="EMBL" id="KAJ7635284.1"/>
    </source>
</evidence>
<protein>
    <recommendedName>
        <fullName evidence="3">F-box domain-containing protein</fullName>
    </recommendedName>
</protein>
<proteinExistence type="predicted"/>
<name>A0AAD7FP59_9AGAR</name>